<dbReference type="EMBL" id="LATX01002354">
    <property type="protein sequence ID" value="KTB30998.1"/>
    <property type="molecule type" value="Genomic_DNA"/>
</dbReference>
<dbReference type="InterPro" id="IPR052711">
    <property type="entry name" value="Zinc_ADH-like"/>
</dbReference>
<evidence type="ECO:0000313" key="3">
    <source>
        <dbReference type="Proteomes" id="UP000054988"/>
    </source>
</evidence>
<gene>
    <name evidence="2" type="ORF">WG66_16455</name>
</gene>
<dbReference type="SMART" id="SM00829">
    <property type="entry name" value="PKS_ER"/>
    <property type="match status" value="1"/>
</dbReference>
<accession>A0A0W0F3W6</accession>
<dbReference type="eggNOG" id="KOG1198">
    <property type="taxonomic scope" value="Eukaryota"/>
</dbReference>
<dbReference type="GO" id="GO:0016491">
    <property type="term" value="F:oxidoreductase activity"/>
    <property type="evidence" value="ECO:0007669"/>
    <property type="project" value="InterPro"/>
</dbReference>
<sequence length="366" mass="40018">MALPKTTREYYLAEVGEFFLADMFHTDSLVIGQIGTYENLKLREVPLTPPKSFEVLVKIHAVSLQYRDLVISKGQYRVLPPPELVPCSDMAGEVIAIGEDVKEWKKGDRVCANFAADHIHGDLTAEIQRTGHGGQIHGVLTQYKVFRPHSLVRIPDHLSFEEASTLPCAALTAYNALWGPVPLKSGDTVLVLGTGGVSIFALQFAVASGATAIATSSSDEKLKIAQKLGAKHVINYKNHPDWDKKVLEVTNGRGVDHVIEVGGPGTLDKSMSAVRYHGWIHTIGFVSGHGSGQENVIRQSIAKAFSIRGIQIGSVAQFEDMNRMIRANPDTTRPVIDKVFPFDEAIKAYAYLESQAHVGKLVIKVD</sequence>
<dbReference type="SUPFAM" id="SSF50129">
    <property type="entry name" value="GroES-like"/>
    <property type="match status" value="1"/>
</dbReference>
<dbReference type="Proteomes" id="UP000054988">
    <property type="component" value="Unassembled WGS sequence"/>
</dbReference>
<dbReference type="SUPFAM" id="SSF51735">
    <property type="entry name" value="NAD(P)-binding Rossmann-fold domains"/>
    <property type="match status" value="1"/>
</dbReference>
<comment type="caution">
    <text evidence="2">The sequence shown here is derived from an EMBL/GenBank/DDBJ whole genome shotgun (WGS) entry which is preliminary data.</text>
</comment>
<dbReference type="InterPro" id="IPR020843">
    <property type="entry name" value="ER"/>
</dbReference>
<dbReference type="Pfam" id="PF08240">
    <property type="entry name" value="ADH_N"/>
    <property type="match status" value="1"/>
</dbReference>
<dbReference type="InterPro" id="IPR013149">
    <property type="entry name" value="ADH-like_C"/>
</dbReference>
<dbReference type="InterPro" id="IPR011032">
    <property type="entry name" value="GroES-like_sf"/>
</dbReference>
<dbReference type="Gene3D" id="3.90.180.10">
    <property type="entry name" value="Medium-chain alcohol dehydrogenases, catalytic domain"/>
    <property type="match status" value="1"/>
</dbReference>
<name>A0A0W0F3W6_MONRR</name>
<dbReference type="PANTHER" id="PTHR45033">
    <property type="match status" value="1"/>
</dbReference>
<feature type="domain" description="Enoyl reductase (ER)" evidence="1">
    <location>
        <begin position="35"/>
        <end position="363"/>
    </location>
</feature>
<dbReference type="Pfam" id="PF00107">
    <property type="entry name" value="ADH_zinc_N"/>
    <property type="match status" value="1"/>
</dbReference>
<proteinExistence type="predicted"/>
<dbReference type="PANTHER" id="PTHR45033:SF2">
    <property type="entry name" value="ZINC-TYPE ALCOHOL DEHYDROGENASE-LIKE PROTEIN C1773.06C"/>
    <property type="match status" value="1"/>
</dbReference>
<dbReference type="CDD" id="cd08276">
    <property type="entry name" value="MDR7"/>
    <property type="match status" value="1"/>
</dbReference>
<reference evidence="2 3" key="1">
    <citation type="submission" date="2015-12" db="EMBL/GenBank/DDBJ databases">
        <title>Draft genome sequence of Moniliophthora roreri, the causal agent of frosty pod rot of cacao.</title>
        <authorList>
            <person name="Aime M.C."/>
            <person name="Diaz-Valderrama J.R."/>
            <person name="Kijpornyongpan T."/>
            <person name="Phillips-Mora W."/>
        </authorList>
    </citation>
    <scope>NUCLEOTIDE SEQUENCE [LARGE SCALE GENOMIC DNA]</scope>
    <source>
        <strain evidence="2 3">MCA 2952</strain>
    </source>
</reference>
<evidence type="ECO:0000313" key="2">
    <source>
        <dbReference type="EMBL" id="KTB30998.1"/>
    </source>
</evidence>
<dbReference type="InterPro" id="IPR013154">
    <property type="entry name" value="ADH-like_N"/>
</dbReference>
<evidence type="ECO:0000259" key="1">
    <source>
        <dbReference type="SMART" id="SM00829"/>
    </source>
</evidence>
<dbReference type="AlphaFoldDB" id="A0A0W0F3W6"/>
<dbReference type="Gene3D" id="3.40.50.720">
    <property type="entry name" value="NAD(P)-binding Rossmann-like Domain"/>
    <property type="match status" value="1"/>
</dbReference>
<dbReference type="InterPro" id="IPR036291">
    <property type="entry name" value="NAD(P)-bd_dom_sf"/>
</dbReference>
<protein>
    <recommendedName>
        <fullName evidence="1">Enoyl reductase (ER) domain-containing protein</fullName>
    </recommendedName>
</protein>
<organism evidence="2 3">
    <name type="scientific">Moniliophthora roreri</name>
    <name type="common">Frosty pod rot fungus</name>
    <name type="synonym">Monilia roreri</name>
    <dbReference type="NCBI Taxonomy" id="221103"/>
    <lineage>
        <taxon>Eukaryota</taxon>
        <taxon>Fungi</taxon>
        <taxon>Dikarya</taxon>
        <taxon>Basidiomycota</taxon>
        <taxon>Agaricomycotina</taxon>
        <taxon>Agaricomycetes</taxon>
        <taxon>Agaricomycetidae</taxon>
        <taxon>Agaricales</taxon>
        <taxon>Marasmiineae</taxon>
        <taxon>Marasmiaceae</taxon>
        <taxon>Moniliophthora</taxon>
    </lineage>
</organism>